<keyword evidence="3" id="KW-1185">Reference proteome</keyword>
<gene>
    <name evidence="1" type="ORF">HINF_LOCUS28133</name>
    <name evidence="2" type="ORF">HINF_LOCUS63300</name>
</gene>
<dbReference type="EMBL" id="CAXDID020000395">
    <property type="protein sequence ID" value="CAL6086717.1"/>
    <property type="molecule type" value="Genomic_DNA"/>
</dbReference>
<evidence type="ECO:0000313" key="1">
    <source>
        <dbReference type="EMBL" id="CAI9940488.1"/>
    </source>
</evidence>
<reference evidence="2 3" key="2">
    <citation type="submission" date="2024-07" db="EMBL/GenBank/DDBJ databases">
        <authorList>
            <person name="Akdeniz Z."/>
        </authorList>
    </citation>
    <scope>NUCLEOTIDE SEQUENCE [LARGE SCALE GENOMIC DNA]</scope>
</reference>
<name>A0AA86PNJ1_9EUKA</name>
<evidence type="ECO:0000313" key="3">
    <source>
        <dbReference type="Proteomes" id="UP001642409"/>
    </source>
</evidence>
<sequence length="108" mass="12789">MLTSKIRKSVAQTQQSQQIINYLLSIINHGQAQCCYRKLLCSSQFLQSLSQDQMQYSQQSKLQSIRYFERHSDTAQTKFGRLKLFEFSLHFLNDDGFPYVQFKFVTFE</sequence>
<dbReference type="AlphaFoldDB" id="A0AA86PNJ1"/>
<dbReference type="EMBL" id="CATOUU010000677">
    <property type="protein sequence ID" value="CAI9940488.1"/>
    <property type="molecule type" value="Genomic_DNA"/>
</dbReference>
<proteinExistence type="predicted"/>
<protein>
    <submittedName>
        <fullName evidence="2">Hypothetical_protein</fullName>
    </submittedName>
</protein>
<accession>A0AA86PNJ1</accession>
<reference evidence="1" key="1">
    <citation type="submission" date="2023-06" db="EMBL/GenBank/DDBJ databases">
        <authorList>
            <person name="Kurt Z."/>
        </authorList>
    </citation>
    <scope>NUCLEOTIDE SEQUENCE</scope>
</reference>
<evidence type="ECO:0000313" key="2">
    <source>
        <dbReference type="EMBL" id="CAL6086717.1"/>
    </source>
</evidence>
<organism evidence="1">
    <name type="scientific">Hexamita inflata</name>
    <dbReference type="NCBI Taxonomy" id="28002"/>
    <lineage>
        <taxon>Eukaryota</taxon>
        <taxon>Metamonada</taxon>
        <taxon>Diplomonadida</taxon>
        <taxon>Hexamitidae</taxon>
        <taxon>Hexamitinae</taxon>
        <taxon>Hexamita</taxon>
    </lineage>
</organism>
<dbReference type="Proteomes" id="UP001642409">
    <property type="component" value="Unassembled WGS sequence"/>
</dbReference>
<comment type="caution">
    <text evidence="1">The sequence shown here is derived from an EMBL/GenBank/DDBJ whole genome shotgun (WGS) entry which is preliminary data.</text>
</comment>